<dbReference type="AlphaFoldDB" id="A0A1E3NP69"/>
<evidence type="ECO:0000313" key="3">
    <source>
        <dbReference type="Proteomes" id="UP000094455"/>
    </source>
</evidence>
<proteinExistence type="predicted"/>
<protein>
    <submittedName>
        <fullName evidence="2">Uncharacterized protein</fullName>
    </submittedName>
</protein>
<gene>
    <name evidence="2" type="ORF">PICMEDRAFT_15751</name>
</gene>
<keyword evidence="1" id="KW-0732">Signal</keyword>
<dbReference type="RefSeq" id="XP_019018985.1">
    <property type="nucleotide sequence ID" value="XM_019160947.1"/>
</dbReference>
<feature type="signal peptide" evidence="1">
    <location>
        <begin position="1"/>
        <end position="20"/>
    </location>
</feature>
<dbReference type="Proteomes" id="UP000094455">
    <property type="component" value="Unassembled WGS sequence"/>
</dbReference>
<dbReference type="EMBL" id="KV454002">
    <property type="protein sequence ID" value="ODQ47872.1"/>
    <property type="molecule type" value="Genomic_DNA"/>
</dbReference>
<name>A0A1E3NP69_9ASCO</name>
<dbReference type="GeneID" id="30177634"/>
<evidence type="ECO:0000256" key="1">
    <source>
        <dbReference type="SAM" id="SignalP"/>
    </source>
</evidence>
<sequence>MYSAIHFFIGLFATSVGVHFASWGDFWRTVCEGNNGRCHANGAVPLVTGWVSLC</sequence>
<feature type="chain" id="PRO_5009133437" evidence="1">
    <location>
        <begin position="21"/>
        <end position="54"/>
    </location>
</feature>
<keyword evidence="3" id="KW-1185">Reference proteome</keyword>
<accession>A0A1E3NP69</accession>
<evidence type="ECO:0000313" key="2">
    <source>
        <dbReference type="EMBL" id="ODQ47872.1"/>
    </source>
</evidence>
<reference evidence="2 3" key="1">
    <citation type="journal article" date="2016" name="Proc. Natl. Acad. Sci. U.S.A.">
        <title>Comparative genomics of biotechnologically important yeasts.</title>
        <authorList>
            <person name="Riley R."/>
            <person name="Haridas S."/>
            <person name="Wolfe K.H."/>
            <person name="Lopes M.R."/>
            <person name="Hittinger C.T."/>
            <person name="Goeker M."/>
            <person name="Salamov A.A."/>
            <person name="Wisecaver J.H."/>
            <person name="Long T.M."/>
            <person name="Calvey C.H."/>
            <person name="Aerts A.L."/>
            <person name="Barry K.W."/>
            <person name="Choi C."/>
            <person name="Clum A."/>
            <person name="Coughlan A.Y."/>
            <person name="Deshpande S."/>
            <person name="Douglass A.P."/>
            <person name="Hanson S.J."/>
            <person name="Klenk H.-P."/>
            <person name="LaButti K.M."/>
            <person name="Lapidus A."/>
            <person name="Lindquist E.A."/>
            <person name="Lipzen A.M."/>
            <person name="Meier-Kolthoff J.P."/>
            <person name="Ohm R.A."/>
            <person name="Otillar R.P."/>
            <person name="Pangilinan J.L."/>
            <person name="Peng Y."/>
            <person name="Rokas A."/>
            <person name="Rosa C.A."/>
            <person name="Scheuner C."/>
            <person name="Sibirny A.A."/>
            <person name="Slot J.C."/>
            <person name="Stielow J.B."/>
            <person name="Sun H."/>
            <person name="Kurtzman C.P."/>
            <person name="Blackwell M."/>
            <person name="Grigoriev I.V."/>
            <person name="Jeffries T.W."/>
        </authorList>
    </citation>
    <scope>NUCLEOTIDE SEQUENCE [LARGE SCALE GENOMIC DNA]</scope>
    <source>
        <strain evidence="2 3">NRRL Y-2026</strain>
    </source>
</reference>
<organism evidence="2 3">
    <name type="scientific">Pichia membranifaciens NRRL Y-2026</name>
    <dbReference type="NCBI Taxonomy" id="763406"/>
    <lineage>
        <taxon>Eukaryota</taxon>
        <taxon>Fungi</taxon>
        <taxon>Dikarya</taxon>
        <taxon>Ascomycota</taxon>
        <taxon>Saccharomycotina</taxon>
        <taxon>Pichiomycetes</taxon>
        <taxon>Pichiales</taxon>
        <taxon>Pichiaceae</taxon>
        <taxon>Pichia</taxon>
    </lineage>
</organism>